<protein>
    <recommendedName>
        <fullName evidence="1">USP domain-containing protein</fullName>
    </recommendedName>
</protein>
<reference evidence="2" key="1">
    <citation type="submission" date="2020-05" db="EMBL/GenBank/DDBJ databases">
        <title>Phylogenomic resolution of chytrid fungi.</title>
        <authorList>
            <person name="Stajich J.E."/>
            <person name="Amses K."/>
            <person name="Simmons R."/>
            <person name="Seto K."/>
            <person name="Myers J."/>
            <person name="Bonds A."/>
            <person name="Quandt C.A."/>
            <person name="Barry K."/>
            <person name="Liu P."/>
            <person name="Grigoriev I."/>
            <person name="Longcore J.E."/>
            <person name="James T.Y."/>
        </authorList>
    </citation>
    <scope>NUCLEOTIDE SEQUENCE</scope>
    <source>
        <strain evidence="2">JEL0318</strain>
    </source>
</reference>
<dbReference type="EMBL" id="JADGJD010000076">
    <property type="protein sequence ID" value="KAJ3055477.1"/>
    <property type="molecule type" value="Genomic_DNA"/>
</dbReference>
<accession>A0AAD5X3Z6</accession>
<dbReference type="GO" id="GO:0005634">
    <property type="term" value="C:nucleus"/>
    <property type="evidence" value="ECO:0007669"/>
    <property type="project" value="TreeGrafter"/>
</dbReference>
<name>A0AAD5X3Z6_9FUNG</name>
<dbReference type="PANTHER" id="PTHR24006">
    <property type="entry name" value="UBIQUITIN CARBOXYL-TERMINAL HYDROLASE"/>
    <property type="match status" value="1"/>
</dbReference>
<dbReference type="Pfam" id="PF00443">
    <property type="entry name" value="UCH"/>
    <property type="match status" value="1"/>
</dbReference>
<dbReference type="AlphaFoldDB" id="A0AAD5X3Z6"/>
<evidence type="ECO:0000259" key="1">
    <source>
        <dbReference type="PROSITE" id="PS50235"/>
    </source>
</evidence>
<feature type="domain" description="USP" evidence="1">
    <location>
        <begin position="1"/>
        <end position="264"/>
    </location>
</feature>
<dbReference type="Proteomes" id="UP001212841">
    <property type="component" value="Unassembled WGS sequence"/>
</dbReference>
<dbReference type="PANTHER" id="PTHR24006:SF827">
    <property type="entry name" value="UBIQUITIN CARBOXYL-TERMINAL HYDROLASE 34"/>
    <property type="match status" value="1"/>
</dbReference>
<dbReference type="InterPro" id="IPR038765">
    <property type="entry name" value="Papain-like_cys_pep_sf"/>
</dbReference>
<keyword evidence="3" id="KW-1185">Reference proteome</keyword>
<dbReference type="CDD" id="cd02257">
    <property type="entry name" value="Peptidase_C19"/>
    <property type="match status" value="1"/>
</dbReference>
<organism evidence="2 3">
    <name type="scientific">Rhizophlyctis rosea</name>
    <dbReference type="NCBI Taxonomy" id="64517"/>
    <lineage>
        <taxon>Eukaryota</taxon>
        <taxon>Fungi</taxon>
        <taxon>Fungi incertae sedis</taxon>
        <taxon>Chytridiomycota</taxon>
        <taxon>Chytridiomycota incertae sedis</taxon>
        <taxon>Chytridiomycetes</taxon>
        <taxon>Rhizophlyctidales</taxon>
        <taxon>Rhizophlyctidaceae</taxon>
        <taxon>Rhizophlyctis</taxon>
    </lineage>
</organism>
<dbReference type="InterPro" id="IPR050164">
    <property type="entry name" value="Peptidase_C19"/>
</dbReference>
<dbReference type="Gene3D" id="3.90.70.10">
    <property type="entry name" value="Cysteine proteinases"/>
    <property type="match status" value="1"/>
</dbReference>
<dbReference type="GO" id="GO:0016579">
    <property type="term" value="P:protein deubiquitination"/>
    <property type="evidence" value="ECO:0007669"/>
    <property type="project" value="InterPro"/>
</dbReference>
<gene>
    <name evidence="2" type="ORF">HK097_010336</name>
</gene>
<dbReference type="PROSITE" id="PS50235">
    <property type="entry name" value="USP_3"/>
    <property type="match status" value="1"/>
</dbReference>
<dbReference type="SUPFAM" id="SSF54001">
    <property type="entry name" value="Cysteine proteinases"/>
    <property type="match status" value="1"/>
</dbReference>
<comment type="caution">
    <text evidence="2">The sequence shown here is derived from an EMBL/GenBank/DDBJ whole genome shotgun (WGS) entry which is preliminary data.</text>
</comment>
<dbReference type="InterPro" id="IPR001394">
    <property type="entry name" value="Peptidase_C19_UCH"/>
</dbReference>
<sequence>MFAQQRKKAHVDVGPLRDLLNKKTKRFIPRRQEDAHEFLRALLEQIQTECRSTSLEKTTPDPVSATFRWEAEIAFTCKECGQETKVPEILMDISLAVDAGNTIKSLLDHYFKEELVDRKCGKCAAEQSTCRRTIKKLPDLLVIQLQRFRVMAGETSVRKRMDAVQLQSSVKLGPFLGKNDLQEDIENREEKEKDGRGVEGMYKIRSIVSHFGDQLSAGHYVCDVYDRAKPEKHRWITFDDDRVIERENYPERSRSCYLIMYERV</sequence>
<proteinExistence type="predicted"/>
<dbReference type="InterPro" id="IPR028889">
    <property type="entry name" value="USP"/>
</dbReference>
<evidence type="ECO:0000313" key="3">
    <source>
        <dbReference type="Proteomes" id="UP001212841"/>
    </source>
</evidence>
<dbReference type="GO" id="GO:0005829">
    <property type="term" value="C:cytosol"/>
    <property type="evidence" value="ECO:0007669"/>
    <property type="project" value="TreeGrafter"/>
</dbReference>
<evidence type="ECO:0000313" key="2">
    <source>
        <dbReference type="EMBL" id="KAJ3055477.1"/>
    </source>
</evidence>
<dbReference type="GO" id="GO:0004843">
    <property type="term" value="F:cysteine-type deubiquitinase activity"/>
    <property type="evidence" value="ECO:0007669"/>
    <property type="project" value="InterPro"/>
</dbReference>